<dbReference type="GO" id="GO:0009279">
    <property type="term" value="C:cell outer membrane"/>
    <property type="evidence" value="ECO:0007669"/>
    <property type="project" value="UniProtKB-SubCell"/>
</dbReference>
<evidence type="ECO:0000259" key="6">
    <source>
        <dbReference type="Pfam" id="PF07980"/>
    </source>
</evidence>
<dbReference type="CDD" id="cd08977">
    <property type="entry name" value="SusD"/>
    <property type="match status" value="1"/>
</dbReference>
<evidence type="ECO:0000256" key="2">
    <source>
        <dbReference type="ARBA" id="ARBA00006275"/>
    </source>
</evidence>
<dbReference type="PROSITE" id="PS51257">
    <property type="entry name" value="PROKAR_LIPOPROTEIN"/>
    <property type="match status" value="1"/>
</dbReference>
<comment type="subcellular location">
    <subcellularLocation>
        <location evidence="1">Cell outer membrane</location>
    </subcellularLocation>
</comment>
<dbReference type="InterPro" id="IPR011990">
    <property type="entry name" value="TPR-like_helical_dom_sf"/>
</dbReference>
<dbReference type="InterPro" id="IPR012944">
    <property type="entry name" value="SusD_RagB_dom"/>
</dbReference>
<dbReference type="AlphaFoldDB" id="A0A069QEH5"/>
<organism evidence="8 9">
    <name type="scientific">Hoylesella loescheii DSM 19665 = JCM 12249 = ATCC 15930</name>
    <dbReference type="NCBI Taxonomy" id="1122985"/>
    <lineage>
        <taxon>Bacteria</taxon>
        <taxon>Pseudomonadati</taxon>
        <taxon>Bacteroidota</taxon>
        <taxon>Bacteroidia</taxon>
        <taxon>Bacteroidales</taxon>
        <taxon>Prevotellaceae</taxon>
        <taxon>Hoylesella</taxon>
    </lineage>
</organism>
<dbReference type="RefSeq" id="WP_018967245.1">
    <property type="nucleotide sequence ID" value="NZ_KB899213.1"/>
</dbReference>
<dbReference type="Pfam" id="PF14322">
    <property type="entry name" value="SusD-like_3"/>
    <property type="match status" value="1"/>
</dbReference>
<dbReference type="EMBL" id="JNGW01000119">
    <property type="protein sequence ID" value="KDR51175.1"/>
    <property type="molecule type" value="Genomic_DNA"/>
</dbReference>
<reference evidence="8 9" key="1">
    <citation type="submission" date="2013-08" db="EMBL/GenBank/DDBJ databases">
        <authorList>
            <person name="Weinstock G."/>
            <person name="Sodergren E."/>
            <person name="Wylie T."/>
            <person name="Fulton L."/>
            <person name="Fulton R."/>
            <person name="Fronick C."/>
            <person name="O'Laughlin M."/>
            <person name="Godfrey J."/>
            <person name="Miner T."/>
            <person name="Herter B."/>
            <person name="Appelbaum E."/>
            <person name="Cordes M."/>
            <person name="Lek S."/>
            <person name="Wollam A."/>
            <person name="Pepin K.H."/>
            <person name="Palsikar V.B."/>
            <person name="Mitreva M."/>
            <person name="Wilson R.K."/>
        </authorList>
    </citation>
    <scope>NUCLEOTIDE SEQUENCE [LARGE SCALE GENOMIC DNA]</scope>
    <source>
        <strain evidence="8 9">ATCC 15930</strain>
    </source>
</reference>
<dbReference type="PATRIC" id="fig|1122985.7.peg.2838"/>
<dbReference type="Proteomes" id="UP000027442">
    <property type="component" value="Unassembled WGS sequence"/>
</dbReference>
<evidence type="ECO:0000256" key="5">
    <source>
        <dbReference type="ARBA" id="ARBA00023237"/>
    </source>
</evidence>
<keyword evidence="9" id="KW-1185">Reference proteome</keyword>
<dbReference type="InterPro" id="IPR033985">
    <property type="entry name" value="SusD-like_N"/>
</dbReference>
<keyword evidence="5" id="KW-0998">Cell outer membrane</keyword>
<accession>A0A069QEH5</accession>
<evidence type="ECO:0000313" key="9">
    <source>
        <dbReference type="Proteomes" id="UP000027442"/>
    </source>
</evidence>
<dbReference type="Pfam" id="PF07980">
    <property type="entry name" value="SusD_RagB"/>
    <property type="match status" value="1"/>
</dbReference>
<dbReference type="Gene3D" id="1.25.40.390">
    <property type="match status" value="1"/>
</dbReference>
<evidence type="ECO:0000256" key="1">
    <source>
        <dbReference type="ARBA" id="ARBA00004442"/>
    </source>
</evidence>
<feature type="domain" description="RagB/SusD" evidence="6">
    <location>
        <begin position="339"/>
        <end position="553"/>
    </location>
</feature>
<evidence type="ECO:0000259" key="7">
    <source>
        <dbReference type="Pfam" id="PF14322"/>
    </source>
</evidence>
<comment type="caution">
    <text evidence="8">The sequence shown here is derived from an EMBL/GenBank/DDBJ whole genome shotgun (WGS) entry which is preliminary data.</text>
</comment>
<dbReference type="eggNOG" id="COG3193">
    <property type="taxonomic scope" value="Bacteria"/>
</dbReference>
<comment type="similarity">
    <text evidence="2">Belongs to the SusD family.</text>
</comment>
<evidence type="ECO:0000256" key="3">
    <source>
        <dbReference type="ARBA" id="ARBA00022729"/>
    </source>
</evidence>
<name>A0A069QEH5_HOYLO</name>
<proteinExistence type="inferred from homology"/>
<evidence type="ECO:0000313" key="8">
    <source>
        <dbReference type="EMBL" id="KDR51175.1"/>
    </source>
</evidence>
<dbReference type="SUPFAM" id="SSF48452">
    <property type="entry name" value="TPR-like"/>
    <property type="match status" value="1"/>
</dbReference>
<keyword evidence="3" id="KW-0732">Signal</keyword>
<sequence length="554" mass="62018">MNTKIMAACLSLTLFCSCGDFLDEKVYSFAEGNTLFANASNTEKALTGAYDALNANAIQSQAPHALFSRNIHLLTQLGCDEMIGRTDYIGIADIKPFCNYTYNSESRFLGDAWFALYAGIYRANGVIENAPKVADMTEARRKEVVLEARFLRGFYYTYLALFWGGVPLQKSVNDSELTPRSSLKDVYELIIDDLKSAYEGLPNRNTYDSRANKYTAAAMLAKVYLYLAACKENNVGADLNFALNSFDWVDSNALYAEAKTLCTDIYEHGGYILNPEYAYNFIADRPVLKAEQAKEAVMVATFGKEAPKYFVFAHLTGTVGNVTQDGGGAGWFPAMGELISLYDKTDVRYKQNIGGANTKNKVNIMGVEYYVPSGLYQSGVNTFLTKFRQSSPAARLAVGIPAASSVLNFPILRYADVILMYAEATYKTGDEAEARKLLEPIRLRAAGNNADVAQDLAKAYHKENFMDELKDERSRELCAEGWRRMDLIRWGRLQNVVQNLKTSNESGVKPNIFHYNTKHAQAVKDNFQSYKIWYPIPKRDREANPNLVQNPGWE</sequence>
<feature type="domain" description="SusD-like N-terminal" evidence="7">
    <location>
        <begin position="74"/>
        <end position="225"/>
    </location>
</feature>
<protein>
    <submittedName>
        <fullName evidence="8">SusD family protein</fullName>
    </submittedName>
</protein>
<evidence type="ECO:0000256" key="4">
    <source>
        <dbReference type="ARBA" id="ARBA00023136"/>
    </source>
</evidence>
<keyword evidence="4" id="KW-0472">Membrane</keyword>
<gene>
    <name evidence="8" type="ORF">HMPREF1991_02743</name>
</gene>
<dbReference type="HOGENOM" id="CLU_015553_1_1_10"/>